<feature type="region of interest" description="Disordered" evidence="1">
    <location>
        <begin position="1"/>
        <end position="22"/>
    </location>
</feature>
<protein>
    <recommendedName>
        <fullName evidence="2">Condensation domain-containing protein</fullName>
    </recommendedName>
</protein>
<dbReference type="SUPFAM" id="SSF52777">
    <property type="entry name" value="CoA-dependent acyltransferases"/>
    <property type="match status" value="2"/>
</dbReference>
<feature type="domain" description="Condensation" evidence="2">
    <location>
        <begin position="70"/>
        <end position="467"/>
    </location>
</feature>
<evidence type="ECO:0000313" key="4">
    <source>
        <dbReference type="Proteomes" id="UP001500630"/>
    </source>
</evidence>
<dbReference type="RefSeq" id="WP_345564327.1">
    <property type="nucleotide sequence ID" value="NZ_BAABDQ010000008.1"/>
</dbReference>
<accession>A0ABP6WYR3</accession>
<dbReference type="PANTHER" id="PTHR45527:SF1">
    <property type="entry name" value="FATTY ACID SYNTHASE"/>
    <property type="match status" value="1"/>
</dbReference>
<reference evidence="4" key="1">
    <citation type="journal article" date="2019" name="Int. J. Syst. Evol. Microbiol.">
        <title>The Global Catalogue of Microorganisms (GCM) 10K type strain sequencing project: providing services to taxonomists for standard genome sequencing and annotation.</title>
        <authorList>
            <consortium name="The Broad Institute Genomics Platform"/>
            <consortium name="The Broad Institute Genome Sequencing Center for Infectious Disease"/>
            <person name="Wu L."/>
            <person name="Ma J."/>
        </authorList>
    </citation>
    <scope>NUCLEOTIDE SEQUENCE [LARGE SCALE GENOMIC DNA]</scope>
    <source>
        <strain evidence="4">JCM 17326</strain>
    </source>
</reference>
<dbReference type="CDD" id="cd19531">
    <property type="entry name" value="LCL_NRPS-like"/>
    <property type="match status" value="1"/>
</dbReference>
<dbReference type="InterPro" id="IPR023213">
    <property type="entry name" value="CAT-like_dom_sf"/>
</dbReference>
<dbReference type="Proteomes" id="UP001500630">
    <property type="component" value="Unassembled WGS sequence"/>
</dbReference>
<dbReference type="Gene3D" id="3.30.559.30">
    <property type="entry name" value="Nonribosomal peptide synthetase, condensation domain"/>
    <property type="match status" value="1"/>
</dbReference>
<dbReference type="InterPro" id="IPR001242">
    <property type="entry name" value="Condensation_dom"/>
</dbReference>
<dbReference type="Pfam" id="PF00668">
    <property type="entry name" value="Condensation"/>
    <property type="match status" value="1"/>
</dbReference>
<evidence type="ECO:0000259" key="2">
    <source>
        <dbReference type="Pfam" id="PF00668"/>
    </source>
</evidence>
<organism evidence="3 4">
    <name type="scientific">Nonomuraea rosea</name>
    <dbReference type="NCBI Taxonomy" id="638574"/>
    <lineage>
        <taxon>Bacteria</taxon>
        <taxon>Bacillati</taxon>
        <taxon>Actinomycetota</taxon>
        <taxon>Actinomycetes</taxon>
        <taxon>Streptosporangiales</taxon>
        <taxon>Streptosporangiaceae</taxon>
        <taxon>Nonomuraea</taxon>
    </lineage>
</organism>
<evidence type="ECO:0000256" key="1">
    <source>
        <dbReference type="SAM" id="MobiDB-lite"/>
    </source>
</evidence>
<dbReference type="EMBL" id="BAABDQ010000008">
    <property type="protein sequence ID" value="GAA3558670.1"/>
    <property type="molecule type" value="Genomic_DNA"/>
</dbReference>
<dbReference type="PANTHER" id="PTHR45527">
    <property type="entry name" value="NONRIBOSOMAL PEPTIDE SYNTHETASE"/>
    <property type="match status" value="1"/>
</dbReference>
<gene>
    <name evidence="3" type="ORF">GCM10022419_044110</name>
</gene>
<sequence length="469" mass="49841">MTAGEAADRVAGLSGSQRPGGRHVVTAGEAADRVAGLSGGRRELMTRLLARKAAATAIPVLPRTGAPMECSHEQRRIWLAGQATPGAAPPNVTLGLAVTGELDLTRLSAALSALVARHEALRTRLTAIDGLPRQVIRPAQPVPLELVDLTCLPDEEREPEALTLAASAAGERFDLARGPVLRLSVYRVGPLEHRLFLVCPHIACDGGSVALVAADLAALYSGADLPPPPSPQYADYAAWSLGRAGERVPERLPYWRERLAGIEPVFPRIPHSGGKASAVARIGRDVLDDLRGDGPATPFAVLLSAYLVLLHRLSGRRDLVVGTVTSGRGRRELEGVVGCFINLVPLRVSVPDGFPALLSRVREAVAGALANEIPFDALVSGLGGHRLPGVHPTFQAAFVHRDDPAPAQDWAGLRARVWEHELDDPGFDLGLTATPRGREYELALTGRSARFTAADLDGFGRTLIEVLRL</sequence>
<name>A0ABP6WYR3_9ACTN</name>
<keyword evidence="4" id="KW-1185">Reference proteome</keyword>
<evidence type="ECO:0000313" key="3">
    <source>
        <dbReference type="EMBL" id="GAA3558670.1"/>
    </source>
</evidence>
<dbReference type="Gene3D" id="3.30.559.10">
    <property type="entry name" value="Chloramphenicol acetyltransferase-like domain"/>
    <property type="match status" value="1"/>
</dbReference>
<comment type="caution">
    <text evidence="3">The sequence shown here is derived from an EMBL/GenBank/DDBJ whole genome shotgun (WGS) entry which is preliminary data.</text>
</comment>
<proteinExistence type="predicted"/>